<dbReference type="InterPro" id="IPR001375">
    <property type="entry name" value="Peptidase_S9_cat"/>
</dbReference>
<dbReference type="GO" id="GO:0006508">
    <property type="term" value="P:proteolysis"/>
    <property type="evidence" value="ECO:0007669"/>
    <property type="project" value="InterPro"/>
</dbReference>
<dbReference type="PANTHER" id="PTHR42776">
    <property type="entry name" value="SERINE PEPTIDASE S9 FAMILY MEMBER"/>
    <property type="match status" value="1"/>
</dbReference>
<dbReference type="Pfam" id="PF00326">
    <property type="entry name" value="Peptidase_S9"/>
    <property type="match status" value="1"/>
</dbReference>
<evidence type="ECO:0000313" key="4">
    <source>
        <dbReference type="Proteomes" id="UP000251241"/>
    </source>
</evidence>
<keyword evidence="1" id="KW-0378">Hydrolase</keyword>
<dbReference type="SUPFAM" id="SSF82171">
    <property type="entry name" value="DPP6 N-terminal domain-like"/>
    <property type="match status" value="1"/>
</dbReference>
<feature type="domain" description="Peptidase S9 prolyl oligopeptidase catalytic" evidence="2">
    <location>
        <begin position="659"/>
        <end position="826"/>
    </location>
</feature>
<dbReference type="InterPro" id="IPR029058">
    <property type="entry name" value="AB_hydrolase_fold"/>
</dbReference>
<sequence>MIKNISILLFLLSTYFLVPSQIREDTILNWKKQFATLGGVPYISNEGSWIGINKYNAALRDSSYIVNTQNNQVHKIFGTGPLVFMNGTGVLSRKDNKVQFLNLITGSTYRYDKVLKFCPLDKLNRYAILTTDKHIRIYSSFGQQLLDISNVEDIAFSESLKSMFLKRNNSGRTEILETSGEVTKVIHFTEGAIKKMELILSAKLISFTETTVNNDQSDRLVVMDIQSTPKNILNLDIPKNSSVKFSEILDGKALLISARKNLDEHKDSMVELWYGNDPYINEHDRIVSTRKFWLFNPANADLQKITVPENIEVNSINSSRYFLTYTPRAKYNYVTSNPELNGTQIFDLKKNTYINIGDLKVIKQYSRRSSRTKDLISEIFASPDGRWFIASLDGLKWTLFKANGQKESLLDAQGLGQPTFSQNRKNIYFESSNGLWIYDIYHHNLRHSSIGIGKVTKIKNCTIKPSDQYKTSISSLKTEEILVEIYDTDENIVSYQLFRDGKWQELIPPTKNRIDSNNMIFNTDMTTFYTVEENYNLPPAIYTYNIKHQNHLLFDGNIKDVHAKKLKQEIYTYSAVGRRLNGILYYPLNFDPRKKYPMVVHIYEMQRETSNEYLSPNNLMPVGFQIRTLMERGYFVYLPDIAFGERGTGLSALECVNNALDQVLVNPNIDKQKIGLIGHSHGGYETNFIATNSSRFTTYISGAGNSDLIRSYYSYNTQFVKPFYFQFETGQYDMRVPIVENKNLYLQNSPILNVEKVNAPILLWAGKKDTNIQWDQVMEFYIGLRRYNKNVIALFYPNGGHDLVFEPKEAEDRNRRILQWWDYFLKDRKDVAWINKQIRKDTE</sequence>
<organism evidence="3 4">
    <name type="scientific">Sphingobacterium multivorum</name>
    <dbReference type="NCBI Taxonomy" id="28454"/>
    <lineage>
        <taxon>Bacteria</taxon>
        <taxon>Pseudomonadati</taxon>
        <taxon>Bacteroidota</taxon>
        <taxon>Sphingobacteriia</taxon>
        <taxon>Sphingobacteriales</taxon>
        <taxon>Sphingobacteriaceae</taxon>
        <taxon>Sphingobacterium</taxon>
    </lineage>
</organism>
<dbReference type="GO" id="GO:0004252">
    <property type="term" value="F:serine-type endopeptidase activity"/>
    <property type="evidence" value="ECO:0007669"/>
    <property type="project" value="TreeGrafter"/>
</dbReference>
<evidence type="ECO:0000313" key="3">
    <source>
        <dbReference type="EMBL" id="SPZ95070.1"/>
    </source>
</evidence>
<dbReference type="AlphaFoldDB" id="A0A2X2LZN9"/>
<accession>A0A2X2LZN9</accession>
<dbReference type="SUPFAM" id="SSF53474">
    <property type="entry name" value="alpha/beta-Hydrolases"/>
    <property type="match status" value="1"/>
</dbReference>
<protein>
    <submittedName>
        <fullName evidence="3">Prolyl oligopeptidase family</fullName>
    </submittedName>
</protein>
<dbReference type="RefSeq" id="WP_061084801.1">
    <property type="nucleotide sequence ID" value="NZ_CP069793.1"/>
</dbReference>
<proteinExistence type="predicted"/>
<dbReference type="PANTHER" id="PTHR42776:SF27">
    <property type="entry name" value="DIPEPTIDYL PEPTIDASE FAMILY MEMBER 6"/>
    <property type="match status" value="1"/>
</dbReference>
<dbReference type="Gene3D" id="3.40.50.1820">
    <property type="entry name" value="alpha/beta hydrolase"/>
    <property type="match status" value="1"/>
</dbReference>
<dbReference type="EMBL" id="UAUU01000011">
    <property type="protein sequence ID" value="SPZ95070.1"/>
    <property type="molecule type" value="Genomic_DNA"/>
</dbReference>
<dbReference type="GeneID" id="99065418"/>
<evidence type="ECO:0000256" key="1">
    <source>
        <dbReference type="ARBA" id="ARBA00022801"/>
    </source>
</evidence>
<dbReference type="Proteomes" id="UP000251241">
    <property type="component" value="Unassembled WGS sequence"/>
</dbReference>
<reference evidence="3 4" key="1">
    <citation type="submission" date="2018-06" db="EMBL/GenBank/DDBJ databases">
        <authorList>
            <consortium name="Pathogen Informatics"/>
            <person name="Doyle S."/>
        </authorList>
    </citation>
    <scope>NUCLEOTIDE SEQUENCE [LARGE SCALE GENOMIC DNA]</scope>
    <source>
        <strain evidence="3 4">NCTC11343</strain>
    </source>
</reference>
<gene>
    <name evidence="3" type="ORF">NCTC11343_05740</name>
</gene>
<name>A0A2X2LZN9_SPHMU</name>
<evidence type="ECO:0000259" key="2">
    <source>
        <dbReference type="Pfam" id="PF00326"/>
    </source>
</evidence>